<keyword evidence="3" id="KW-1185">Reference proteome</keyword>
<dbReference type="PANTHER" id="PTHR47843:SF5">
    <property type="entry name" value="BTB_POZ DOMAIN PROTEIN"/>
    <property type="match status" value="1"/>
</dbReference>
<sequence length="280" mass="31552">MARKAADLDLSTASLSVADVSAKPPKHAANRDLITLQCGERTWEVSKSAFSAHSEFFKGALKGHWKESTVGIIHLEDDHPTAIEAMVNFVCTEGTNYPVVSSDASYLSLEVHVRIYNLADKYNIVLLAQLAAEAFLTFEARDAPPSDLHFVIRELYDNSPDNPTTLKMKTRLVAACVEHEKALTNDPKHVQFREVFAEIIPFALAFQQAVIAMDTLKELEILDAHPKSTRDPEVRIDCQNPRCAEDFVMRWSKGWSGDRYWCPFCGVQFTRTSYQERITD</sequence>
<name>A0A1X7RNX8_ZYMT9</name>
<dbReference type="PANTHER" id="PTHR47843">
    <property type="entry name" value="BTB DOMAIN-CONTAINING PROTEIN-RELATED"/>
    <property type="match status" value="1"/>
</dbReference>
<accession>A0A1X7RNX8</accession>
<dbReference type="Proteomes" id="UP000215127">
    <property type="component" value="Chromosome 3"/>
</dbReference>
<evidence type="ECO:0000313" key="3">
    <source>
        <dbReference type="Proteomes" id="UP000215127"/>
    </source>
</evidence>
<evidence type="ECO:0000259" key="1">
    <source>
        <dbReference type="PROSITE" id="PS50097"/>
    </source>
</evidence>
<evidence type="ECO:0000313" key="2">
    <source>
        <dbReference type="EMBL" id="SMQ49116.1"/>
    </source>
</evidence>
<dbReference type="Pfam" id="PF00651">
    <property type="entry name" value="BTB"/>
    <property type="match status" value="1"/>
</dbReference>
<gene>
    <name evidence="2" type="ORF">ZT3D7_G4267</name>
</gene>
<dbReference type="InterPro" id="IPR000210">
    <property type="entry name" value="BTB/POZ_dom"/>
</dbReference>
<organism evidence="2 3">
    <name type="scientific">Zymoseptoria tritici (strain ST99CH_3D7)</name>
    <dbReference type="NCBI Taxonomy" id="1276538"/>
    <lineage>
        <taxon>Eukaryota</taxon>
        <taxon>Fungi</taxon>
        <taxon>Dikarya</taxon>
        <taxon>Ascomycota</taxon>
        <taxon>Pezizomycotina</taxon>
        <taxon>Dothideomycetes</taxon>
        <taxon>Dothideomycetidae</taxon>
        <taxon>Mycosphaerellales</taxon>
        <taxon>Mycosphaerellaceae</taxon>
        <taxon>Zymoseptoria</taxon>
    </lineage>
</organism>
<proteinExistence type="predicted"/>
<dbReference type="InterPro" id="IPR011333">
    <property type="entry name" value="SKP1/BTB/POZ_sf"/>
</dbReference>
<dbReference type="PROSITE" id="PS50097">
    <property type="entry name" value="BTB"/>
    <property type="match status" value="1"/>
</dbReference>
<reference evidence="2 3" key="1">
    <citation type="submission" date="2016-06" db="EMBL/GenBank/DDBJ databases">
        <authorList>
            <person name="Kjaerup R.B."/>
            <person name="Dalgaard T.S."/>
            <person name="Juul-Madsen H.R."/>
        </authorList>
    </citation>
    <scope>NUCLEOTIDE SEQUENCE [LARGE SCALE GENOMIC DNA]</scope>
</reference>
<dbReference type="AlphaFoldDB" id="A0A1X7RNX8"/>
<dbReference type="SUPFAM" id="SSF54695">
    <property type="entry name" value="POZ domain"/>
    <property type="match status" value="1"/>
</dbReference>
<dbReference type="CDD" id="cd18186">
    <property type="entry name" value="BTB_POZ_ZBTB_KLHL-like"/>
    <property type="match status" value="1"/>
</dbReference>
<dbReference type="SMART" id="SM00225">
    <property type="entry name" value="BTB"/>
    <property type="match status" value="1"/>
</dbReference>
<dbReference type="EMBL" id="LT853694">
    <property type="protein sequence ID" value="SMQ49116.1"/>
    <property type="molecule type" value="Genomic_DNA"/>
</dbReference>
<feature type="domain" description="BTB" evidence="1">
    <location>
        <begin position="32"/>
        <end position="99"/>
    </location>
</feature>
<dbReference type="Gene3D" id="3.30.710.10">
    <property type="entry name" value="Potassium Channel Kv1.1, Chain A"/>
    <property type="match status" value="1"/>
</dbReference>
<protein>
    <recommendedName>
        <fullName evidence="1">BTB domain-containing protein</fullName>
    </recommendedName>
</protein>
<dbReference type="STRING" id="1276538.A0A1X7RNX8"/>